<dbReference type="GO" id="GO:0006508">
    <property type="term" value="P:proteolysis"/>
    <property type="evidence" value="ECO:0007669"/>
    <property type="project" value="UniProtKB-KW"/>
</dbReference>
<dbReference type="OrthoDB" id="660550at2759"/>
<evidence type="ECO:0000256" key="4">
    <source>
        <dbReference type="SAM" id="SignalP"/>
    </source>
</evidence>
<protein>
    <recommendedName>
        <fullName evidence="5">Peptidase A1 domain-containing protein</fullName>
    </recommendedName>
</protein>
<dbReference type="STRING" id="930992.A0A0D0BE49"/>
<dbReference type="CDD" id="cd05471">
    <property type="entry name" value="pepsin_like"/>
    <property type="match status" value="1"/>
</dbReference>
<organism evidence="6 7">
    <name type="scientific">Suillus luteus UH-Slu-Lm8-n1</name>
    <dbReference type="NCBI Taxonomy" id="930992"/>
    <lineage>
        <taxon>Eukaryota</taxon>
        <taxon>Fungi</taxon>
        <taxon>Dikarya</taxon>
        <taxon>Basidiomycota</taxon>
        <taxon>Agaricomycotina</taxon>
        <taxon>Agaricomycetes</taxon>
        <taxon>Agaricomycetidae</taxon>
        <taxon>Boletales</taxon>
        <taxon>Suillineae</taxon>
        <taxon>Suillaceae</taxon>
        <taxon>Suillus</taxon>
    </lineage>
</organism>
<dbReference type="Proteomes" id="UP000054485">
    <property type="component" value="Unassembled WGS sequence"/>
</dbReference>
<reference evidence="6 7" key="1">
    <citation type="submission" date="2014-04" db="EMBL/GenBank/DDBJ databases">
        <authorList>
            <consortium name="DOE Joint Genome Institute"/>
            <person name="Kuo A."/>
            <person name="Ruytinx J."/>
            <person name="Rineau F."/>
            <person name="Colpaert J."/>
            <person name="Kohler A."/>
            <person name="Nagy L.G."/>
            <person name="Floudas D."/>
            <person name="Copeland A."/>
            <person name="Barry K.W."/>
            <person name="Cichocki N."/>
            <person name="Veneault-Fourrey C."/>
            <person name="LaButti K."/>
            <person name="Lindquist E.A."/>
            <person name="Lipzen A."/>
            <person name="Lundell T."/>
            <person name="Morin E."/>
            <person name="Murat C."/>
            <person name="Sun H."/>
            <person name="Tunlid A."/>
            <person name="Henrissat B."/>
            <person name="Grigoriev I.V."/>
            <person name="Hibbett D.S."/>
            <person name="Martin F."/>
            <person name="Nordberg H.P."/>
            <person name="Cantor M.N."/>
            <person name="Hua S.X."/>
        </authorList>
    </citation>
    <scope>NUCLEOTIDE SEQUENCE [LARGE SCALE GENOMIC DNA]</scope>
    <source>
        <strain evidence="6 7">UH-Slu-Lm8-n1</strain>
    </source>
</reference>
<keyword evidence="4" id="KW-0732">Signal</keyword>
<dbReference type="PANTHER" id="PTHR47966:SF51">
    <property type="entry name" value="BETA-SITE APP-CLEAVING ENZYME, ISOFORM A-RELATED"/>
    <property type="match status" value="1"/>
</dbReference>
<keyword evidence="2 3" id="KW-0064">Aspartyl protease</keyword>
<dbReference type="InterPro" id="IPR021109">
    <property type="entry name" value="Peptidase_aspartic_dom_sf"/>
</dbReference>
<dbReference type="InterPro" id="IPR001969">
    <property type="entry name" value="Aspartic_peptidase_AS"/>
</dbReference>
<dbReference type="AlphaFoldDB" id="A0A0D0BE49"/>
<dbReference type="InParanoid" id="A0A0D0BE49"/>
<name>A0A0D0BE49_9AGAM</name>
<dbReference type="InterPro" id="IPR001461">
    <property type="entry name" value="Aspartic_peptidase_A1"/>
</dbReference>
<dbReference type="EMBL" id="KN835141">
    <property type="protein sequence ID" value="KIK48069.1"/>
    <property type="molecule type" value="Genomic_DNA"/>
</dbReference>
<evidence type="ECO:0000313" key="7">
    <source>
        <dbReference type="Proteomes" id="UP000054485"/>
    </source>
</evidence>
<evidence type="ECO:0000259" key="5">
    <source>
        <dbReference type="PROSITE" id="PS51767"/>
    </source>
</evidence>
<comment type="similarity">
    <text evidence="1 3">Belongs to the peptidase A1 family.</text>
</comment>
<dbReference type="InterPro" id="IPR034164">
    <property type="entry name" value="Pepsin-like_dom"/>
</dbReference>
<dbReference type="SUPFAM" id="SSF50630">
    <property type="entry name" value="Acid proteases"/>
    <property type="match status" value="1"/>
</dbReference>
<evidence type="ECO:0000313" key="6">
    <source>
        <dbReference type="EMBL" id="KIK48069.1"/>
    </source>
</evidence>
<evidence type="ECO:0000256" key="2">
    <source>
        <dbReference type="ARBA" id="ARBA00022750"/>
    </source>
</evidence>
<dbReference type="PRINTS" id="PR00792">
    <property type="entry name" value="PEPSIN"/>
</dbReference>
<dbReference type="GO" id="GO:0004190">
    <property type="term" value="F:aspartic-type endopeptidase activity"/>
    <property type="evidence" value="ECO:0007669"/>
    <property type="project" value="UniProtKB-KW"/>
</dbReference>
<dbReference type="InterPro" id="IPR033121">
    <property type="entry name" value="PEPTIDASE_A1"/>
</dbReference>
<feature type="signal peptide" evidence="4">
    <location>
        <begin position="1"/>
        <end position="24"/>
    </location>
</feature>
<dbReference type="PROSITE" id="PS00141">
    <property type="entry name" value="ASP_PROTEASE"/>
    <property type="match status" value="1"/>
</dbReference>
<keyword evidence="3" id="KW-0645">Protease</keyword>
<keyword evidence="3" id="KW-0378">Hydrolase</keyword>
<dbReference type="HOGENOM" id="CLU_038846_0_0_1"/>
<accession>A0A0D0BE49</accession>
<dbReference type="PROSITE" id="PS51767">
    <property type="entry name" value="PEPTIDASE_A1"/>
    <property type="match status" value="1"/>
</dbReference>
<keyword evidence="7" id="KW-1185">Reference proteome</keyword>
<feature type="chain" id="PRO_5002207273" description="Peptidase A1 domain-containing protein" evidence="4">
    <location>
        <begin position="25"/>
        <end position="357"/>
    </location>
</feature>
<proteinExistence type="inferred from homology"/>
<evidence type="ECO:0000256" key="3">
    <source>
        <dbReference type="RuleBase" id="RU000454"/>
    </source>
</evidence>
<evidence type="ECO:0000256" key="1">
    <source>
        <dbReference type="ARBA" id="ARBA00007447"/>
    </source>
</evidence>
<feature type="domain" description="Peptidase A1" evidence="5">
    <location>
        <begin position="81"/>
        <end position="357"/>
    </location>
</feature>
<dbReference type="PANTHER" id="PTHR47966">
    <property type="entry name" value="BETA-SITE APP-CLEAVING ENZYME, ISOFORM A-RELATED"/>
    <property type="match status" value="1"/>
</dbReference>
<gene>
    <name evidence="6" type="ORF">CY34DRAFT_127891</name>
</gene>
<sequence>MFPAVSLLTTLILALSIAASSVETRDSPISLPIARRLSTSGGTINLLQHNQSSAAALKTFGGNTFDRRTDIIAVTNHAVSYIAAFGVGSPATTYELIVDTGSSNTWVGANTSYVKTNTSVNTGQSVKVTYDSGFFSGTECTDTVTLGSGLTITNQSIGVASTSKGFCGYDGILGIGPVYLTNGTLKNSTTTTILAVTKNLYSQGPIPQEDVSVSFEPTTTRSYTNGEHIFGGTNATKYNGTIAYTPLTKTHRASYYWGINESVTYETTRFLAETAGIVDTDTTLILIASSAYSKHQSATNATLDQTTGLLRINSTQHSALENPNFNIGNVTTYALTLNGQIWSRALSTYLGGSHSYI</sequence>
<dbReference type="Pfam" id="PF00026">
    <property type="entry name" value="Asp"/>
    <property type="match status" value="1"/>
</dbReference>
<dbReference type="Gene3D" id="2.40.70.10">
    <property type="entry name" value="Acid Proteases"/>
    <property type="match status" value="2"/>
</dbReference>
<reference evidence="7" key="2">
    <citation type="submission" date="2015-01" db="EMBL/GenBank/DDBJ databases">
        <title>Evolutionary Origins and Diversification of the Mycorrhizal Mutualists.</title>
        <authorList>
            <consortium name="DOE Joint Genome Institute"/>
            <consortium name="Mycorrhizal Genomics Consortium"/>
            <person name="Kohler A."/>
            <person name="Kuo A."/>
            <person name="Nagy L.G."/>
            <person name="Floudas D."/>
            <person name="Copeland A."/>
            <person name="Barry K.W."/>
            <person name="Cichocki N."/>
            <person name="Veneault-Fourrey C."/>
            <person name="LaButti K."/>
            <person name="Lindquist E.A."/>
            <person name="Lipzen A."/>
            <person name="Lundell T."/>
            <person name="Morin E."/>
            <person name="Murat C."/>
            <person name="Riley R."/>
            <person name="Ohm R."/>
            <person name="Sun H."/>
            <person name="Tunlid A."/>
            <person name="Henrissat B."/>
            <person name="Grigoriev I.V."/>
            <person name="Hibbett D.S."/>
            <person name="Martin F."/>
        </authorList>
    </citation>
    <scope>NUCLEOTIDE SEQUENCE [LARGE SCALE GENOMIC DNA]</scope>
    <source>
        <strain evidence="7">UH-Slu-Lm8-n1</strain>
    </source>
</reference>